<dbReference type="STRING" id="1088869.GMO_09790"/>
<name>G6XHL3_9PROT</name>
<dbReference type="AlphaFoldDB" id="G6XHL3"/>
<sequence length="241" mass="28156">MVKQRISGQDKPSKLSHKGRHARWILKFTKAKRQQDRMIPSTDLAIPFFGYKFNISIDQKFRLIRQWKTIDGAASDNVRLRERLLDRNNTTSDVRADTTDRSKTNMAFIDKQAFVSKVHRKKPHFKSMSRHIQRSNAGKSVIRSRVEACLCRSEIPDWTVHPYSRGRTRHNEDRTGQYCLQHTPLSLPREDQREPITIQGITPPTPCRRKLRQNTMQISDLQQIAPWSVNSPKPFRKKTAT</sequence>
<dbReference type="eggNOG" id="COG3039">
    <property type="taxonomic scope" value="Bacteria"/>
</dbReference>
<gene>
    <name evidence="1" type="ORF">GMO_09790</name>
</gene>
<comment type="caution">
    <text evidence="1">The sequence shown here is derived from an EMBL/GenBank/DDBJ whole genome shotgun (WGS) entry which is preliminary data.</text>
</comment>
<dbReference type="EMBL" id="AGQV01000001">
    <property type="protein sequence ID" value="EHH69671.1"/>
    <property type="molecule type" value="Genomic_DNA"/>
</dbReference>
<accession>G6XHL3</accession>
<proteinExistence type="predicted"/>
<reference evidence="1 2" key="1">
    <citation type="submission" date="2011-10" db="EMBL/GenBank/DDBJ databases">
        <title>Genome sequence of Gluconobacter morbifer G707, isolated from Drosophila gut.</title>
        <authorList>
            <person name="Lee W.-J."/>
            <person name="Kim E.-K."/>
        </authorList>
    </citation>
    <scope>NUCLEOTIDE SEQUENCE [LARGE SCALE GENOMIC DNA]</scope>
    <source>
        <strain evidence="1 2">G707</strain>
    </source>
</reference>
<dbReference type="Proteomes" id="UP000004949">
    <property type="component" value="Unassembled WGS sequence"/>
</dbReference>
<evidence type="ECO:0000313" key="1">
    <source>
        <dbReference type="EMBL" id="EHH69671.1"/>
    </source>
</evidence>
<keyword evidence="2" id="KW-1185">Reference proteome</keyword>
<organism evidence="1 2">
    <name type="scientific">Gluconobacter morbifer G707</name>
    <dbReference type="NCBI Taxonomy" id="1088869"/>
    <lineage>
        <taxon>Bacteria</taxon>
        <taxon>Pseudomonadati</taxon>
        <taxon>Pseudomonadota</taxon>
        <taxon>Alphaproteobacteria</taxon>
        <taxon>Acetobacterales</taxon>
        <taxon>Acetobacteraceae</taxon>
        <taxon>Gluconobacter</taxon>
    </lineage>
</organism>
<evidence type="ECO:0000313" key="2">
    <source>
        <dbReference type="Proteomes" id="UP000004949"/>
    </source>
</evidence>
<protein>
    <submittedName>
        <fullName evidence="1">Transposase (Class II)</fullName>
    </submittedName>
</protein>